<comment type="caution">
    <text evidence="2">The sequence shown here is derived from an EMBL/GenBank/DDBJ whole genome shotgun (WGS) entry which is preliminary data.</text>
</comment>
<gene>
    <name evidence="2" type="ORF">QE152_g3570</name>
</gene>
<organism evidence="2 3">
    <name type="scientific">Popillia japonica</name>
    <name type="common">Japanese beetle</name>
    <dbReference type="NCBI Taxonomy" id="7064"/>
    <lineage>
        <taxon>Eukaryota</taxon>
        <taxon>Metazoa</taxon>
        <taxon>Ecdysozoa</taxon>
        <taxon>Arthropoda</taxon>
        <taxon>Hexapoda</taxon>
        <taxon>Insecta</taxon>
        <taxon>Pterygota</taxon>
        <taxon>Neoptera</taxon>
        <taxon>Endopterygota</taxon>
        <taxon>Coleoptera</taxon>
        <taxon>Polyphaga</taxon>
        <taxon>Scarabaeiformia</taxon>
        <taxon>Scarabaeidae</taxon>
        <taxon>Rutelinae</taxon>
        <taxon>Popillia</taxon>
    </lineage>
</organism>
<reference evidence="2 3" key="1">
    <citation type="journal article" date="2024" name="BMC Genomics">
        <title>De novo assembly and annotation of Popillia japonica's genome with initial clues to its potential as an invasive pest.</title>
        <authorList>
            <person name="Cucini C."/>
            <person name="Boschi S."/>
            <person name="Funari R."/>
            <person name="Cardaioli E."/>
            <person name="Iannotti N."/>
            <person name="Marturano G."/>
            <person name="Paoli F."/>
            <person name="Bruttini M."/>
            <person name="Carapelli A."/>
            <person name="Frati F."/>
            <person name="Nardi F."/>
        </authorList>
    </citation>
    <scope>NUCLEOTIDE SEQUENCE [LARGE SCALE GENOMIC DNA]</scope>
    <source>
        <strain evidence="2">DMR45628</strain>
    </source>
</reference>
<dbReference type="EMBL" id="JASPKY010000015">
    <property type="protein sequence ID" value="KAK9753139.1"/>
    <property type="molecule type" value="Genomic_DNA"/>
</dbReference>
<sequence>MYSVENYSWQSPEYCIICSTAVLDVRRKAKKIAEILNSVEGIERRKKNGKRKQEMDLKKLNRCKKSAATSIVSKKGKVTAKMVPRGKHKKKKNELELEESTDEDLDFSIHDSSSDMENNNDATCTGCEEEYTRVDDWIQCSVISSGCMRDARNTKIRAKSVISTLTLRHLSRNMR</sequence>
<accession>A0AAW1N5F3</accession>
<evidence type="ECO:0000313" key="2">
    <source>
        <dbReference type="EMBL" id="KAK9753139.1"/>
    </source>
</evidence>
<proteinExistence type="predicted"/>
<keyword evidence="3" id="KW-1185">Reference proteome</keyword>
<feature type="region of interest" description="Disordered" evidence="1">
    <location>
        <begin position="74"/>
        <end position="121"/>
    </location>
</feature>
<dbReference type="AlphaFoldDB" id="A0AAW1N5F3"/>
<evidence type="ECO:0000313" key="3">
    <source>
        <dbReference type="Proteomes" id="UP001458880"/>
    </source>
</evidence>
<evidence type="ECO:0000256" key="1">
    <source>
        <dbReference type="SAM" id="MobiDB-lite"/>
    </source>
</evidence>
<dbReference type="Proteomes" id="UP001458880">
    <property type="component" value="Unassembled WGS sequence"/>
</dbReference>
<feature type="compositionally biased region" description="Acidic residues" evidence="1">
    <location>
        <begin position="96"/>
        <end position="106"/>
    </location>
</feature>
<feature type="compositionally biased region" description="Basic residues" evidence="1">
    <location>
        <begin position="74"/>
        <end position="92"/>
    </location>
</feature>
<protein>
    <submittedName>
        <fullName evidence="2">Uncharacterized protein</fullName>
    </submittedName>
</protein>
<name>A0AAW1N5F3_POPJA</name>